<feature type="region of interest" description="Disordered" evidence="1">
    <location>
        <begin position="1"/>
        <end position="24"/>
    </location>
</feature>
<reference evidence="3 4" key="1">
    <citation type="submission" date="2019-12" db="EMBL/GenBank/DDBJ databases">
        <title>Genomic-based taxomic classification of the family Erythrobacteraceae.</title>
        <authorList>
            <person name="Xu L."/>
        </authorList>
    </citation>
    <scope>NUCLEOTIDE SEQUENCE [LARGE SCALE GENOMIC DNA]</scope>
    <source>
        <strain evidence="3 4">JCM 17802</strain>
    </source>
</reference>
<comment type="caution">
    <text evidence="3">The sequence shown here is derived from an EMBL/GenBank/DDBJ whole genome shotgun (WGS) entry which is preliminary data.</text>
</comment>
<evidence type="ECO:0008006" key="5">
    <source>
        <dbReference type="Google" id="ProtNLM"/>
    </source>
</evidence>
<feature type="transmembrane region" description="Helical" evidence="2">
    <location>
        <begin position="72"/>
        <end position="90"/>
    </location>
</feature>
<name>A0A6I4SK13_9SPHN</name>
<keyword evidence="2" id="KW-1133">Transmembrane helix</keyword>
<dbReference type="AlphaFoldDB" id="A0A6I4SK13"/>
<keyword evidence="2" id="KW-0812">Transmembrane</keyword>
<evidence type="ECO:0000256" key="2">
    <source>
        <dbReference type="SAM" id="Phobius"/>
    </source>
</evidence>
<sequence length="222" mass="23972">MTTGNAQIEPDGGGTSTSSYDAVRADDSIQYSPTGFEQPKPADPPSWLEDFLELLASLLEPIGKLFGGSWPIVKWVLIGVAIAMLLYLLWKLLAPVLEFGSKDNDSSAEDWIPEQGEAIALLDEADQLAARGDYDGATHLLLKRSVRQISDARPDWVEPSSTARELAILPALPQAARTAFGTIAGRVERSLFALNKLGVEDWEAARSAYAQFALQRLSGDGG</sequence>
<gene>
    <name evidence="3" type="ORF">GRI36_04355</name>
</gene>
<organism evidence="3 4">
    <name type="scientific">Pontixanthobacter gangjinensis</name>
    <dbReference type="NCBI Taxonomy" id="1028742"/>
    <lineage>
        <taxon>Bacteria</taxon>
        <taxon>Pseudomonadati</taxon>
        <taxon>Pseudomonadota</taxon>
        <taxon>Alphaproteobacteria</taxon>
        <taxon>Sphingomonadales</taxon>
        <taxon>Erythrobacteraceae</taxon>
        <taxon>Pontixanthobacter</taxon>
    </lineage>
</organism>
<protein>
    <recommendedName>
        <fullName evidence="5">DUF4129 domain-containing protein</fullName>
    </recommendedName>
</protein>
<keyword evidence="2" id="KW-0472">Membrane</keyword>
<evidence type="ECO:0000313" key="4">
    <source>
        <dbReference type="Proteomes" id="UP000468943"/>
    </source>
</evidence>
<proteinExistence type="predicted"/>
<evidence type="ECO:0000256" key="1">
    <source>
        <dbReference type="SAM" id="MobiDB-lite"/>
    </source>
</evidence>
<dbReference type="EMBL" id="WTYS01000001">
    <property type="protein sequence ID" value="MXO56109.1"/>
    <property type="molecule type" value="Genomic_DNA"/>
</dbReference>
<accession>A0A6I4SK13</accession>
<evidence type="ECO:0000313" key="3">
    <source>
        <dbReference type="EMBL" id="MXO56109.1"/>
    </source>
</evidence>
<keyword evidence="4" id="KW-1185">Reference proteome</keyword>
<dbReference type="OrthoDB" id="8478645at2"/>
<dbReference type="Proteomes" id="UP000468943">
    <property type="component" value="Unassembled WGS sequence"/>
</dbReference>